<gene>
    <name evidence="20" type="ORF">C7444_12119</name>
</gene>
<dbReference type="InterPro" id="IPR050445">
    <property type="entry name" value="Bact_polysacc_biosynth/exp"/>
</dbReference>
<evidence type="ECO:0000256" key="10">
    <source>
        <dbReference type="ARBA" id="ARBA00022777"/>
    </source>
</evidence>
<dbReference type="Proteomes" id="UP000247811">
    <property type="component" value="Unassembled WGS sequence"/>
</dbReference>
<dbReference type="GO" id="GO:0004715">
    <property type="term" value="F:non-membrane spanning protein tyrosine kinase activity"/>
    <property type="evidence" value="ECO:0007669"/>
    <property type="project" value="UniProtKB-EC"/>
</dbReference>
<feature type="domain" description="Polysaccharide chain length determinant N-terminal" evidence="17">
    <location>
        <begin position="37"/>
        <end position="124"/>
    </location>
</feature>
<dbReference type="OrthoDB" id="9808257at2"/>
<evidence type="ECO:0000256" key="3">
    <source>
        <dbReference type="ARBA" id="ARBA00008883"/>
    </source>
</evidence>
<evidence type="ECO:0000256" key="9">
    <source>
        <dbReference type="ARBA" id="ARBA00022741"/>
    </source>
</evidence>
<comment type="similarity">
    <text evidence="2">Belongs to the CpsD/CapB family.</text>
</comment>
<keyword evidence="6" id="KW-0997">Cell inner membrane</keyword>
<keyword evidence="21" id="KW-1185">Reference proteome</keyword>
<keyword evidence="7" id="KW-0808">Transferase</keyword>
<evidence type="ECO:0000259" key="19">
    <source>
        <dbReference type="Pfam" id="PF13807"/>
    </source>
</evidence>
<dbReference type="RefSeq" id="WP_110402153.1">
    <property type="nucleotide sequence ID" value="NZ_QJJS01000021.1"/>
</dbReference>
<evidence type="ECO:0000256" key="4">
    <source>
        <dbReference type="ARBA" id="ARBA00011903"/>
    </source>
</evidence>
<keyword evidence="9" id="KW-0547">Nucleotide-binding</keyword>
<dbReference type="PANTHER" id="PTHR32309:SF13">
    <property type="entry name" value="FERRIC ENTEROBACTIN TRANSPORT PROTEIN FEPE"/>
    <property type="match status" value="1"/>
</dbReference>
<dbReference type="Pfam" id="PF02706">
    <property type="entry name" value="Wzz"/>
    <property type="match status" value="1"/>
</dbReference>
<dbReference type="InterPro" id="IPR003856">
    <property type="entry name" value="LPS_length_determ_N"/>
</dbReference>
<comment type="similarity">
    <text evidence="3">Belongs to the etk/wzc family.</text>
</comment>
<evidence type="ECO:0000256" key="7">
    <source>
        <dbReference type="ARBA" id="ARBA00022679"/>
    </source>
</evidence>
<dbReference type="InterPro" id="IPR005702">
    <property type="entry name" value="Wzc-like_C"/>
</dbReference>
<evidence type="ECO:0000256" key="5">
    <source>
        <dbReference type="ARBA" id="ARBA00022475"/>
    </source>
</evidence>
<keyword evidence="10" id="KW-0418">Kinase</keyword>
<feature type="domain" description="AAA" evidence="18">
    <location>
        <begin position="559"/>
        <end position="688"/>
    </location>
</feature>
<keyword evidence="14" id="KW-0829">Tyrosine-protein kinase</keyword>
<evidence type="ECO:0000256" key="12">
    <source>
        <dbReference type="ARBA" id="ARBA00022989"/>
    </source>
</evidence>
<dbReference type="SUPFAM" id="SSF52540">
    <property type="entry name" value="P-loop containing nucleoside triphosphate hydrolases"/>
    <property type="match status" value="1"/>
</dbReference>
<sequence>MNQIQVVNPQQGPLAMPGQPMPFAPVQLGLSDESKLALLDYWRSIKARKWPILGLATMMALLAAAVAFSMTPIYKSTATVLIEQGKGKVLSFDDMFAGAAQTKEHYQTQVEILKSRDVALKTVTAMKLWNQPEFDPRKGGDGIGKKMLALVGVKEAQPEWTDDKLASATVGAVMNNLSVEPVRLSQLVKVSFESPDRNLAQRVSNELAARYIDADREAKFKQAQALNGWLDQRATELRTKLAESEDLLQKYREDQGLVSLEGSAQALAGRRIADVSTRLADARARRMTLDSAYQGISSIKNGDYSNVPAVVSSMGVQGALQREAEAVRNLAQLTETLGSSHPNVLVAKSAVDEARSYKRAQIQAVVKSVLEEYGNARRAEGALMAELETASGSVQDVNRKEFKLAVLERDVSSNKQLYEMFMIRAKELSSGSDLQSAIARVVDPAVAANVPVKPNKAQIILVAFMLGLLLGSGGALAMERLDNTIKGGESTELKLHQPVLTVLPAVTEEDAPKVGRLFVEAPSSHHAEAMRTARTGLLLSNIDTRHRVVLVTSSLPTEGKTSTSTNLALALAQTKRTLLIDADMRKPQVGTRLGLPANAKGLSNLVAGTATLKECVHQVEGSTLMVIPAGDVPPNPLELLLSQRFKEVIEHLKPQLDFILIDSPPVELVSDAMSIAPMASETVFVVKANQSTYTMARKSLNRLQRAGTHIQGVVVNGLDFDKAQRYYGSEYGQNTYAAYGGTYGSYGTSYDGGAKPATAVQPAPTT</sequence>
<dbReference type="EMBL" id="QJJS01000021">
    <property type="protein sequence ID" value="PXW93255.1"/>
    <property type="molecule type" value="Genomic_DNA"/>
</dbReference>
<evidence type="ECO:0000256" key="6">
    <source>
        <dbReference type="ARBA" id="ARBA00022519"/>
    </source>
</evidence>
<name>A0A318GVS2_9BURK</name>
<evidence type="ECO:0000256" key="1">
    <source>
        <dbReference type="ARBA" id="ARBA00004429"/>
    </source>
</evidence>
<keyword evidence="11" id="KW-0067">ATP-binding</keyword>
<feature type="domain" description="Tyrosine-protein kinase G-rich" evidence="19">
    <location>
        <begin position="407"/>
        <end position="477"/>
    </location>
</feature>
<evidence type="ECO:0000259" key="18">
    <source>
        <dbReference type="Pfam" id="PF13614"/>
    </source>
</evidence>
<feature type="transmembrane region" description="Helical" evidence="16">
    <location>
        <begin position="52"/>
        <end position="74"/>
    </location>
</feature>
<evidence type="ECO:0000259" key="17">
    <source>
        <dbReference type="Pfam" id="PF02706"/>
    </source>
</evidence>
<dbReference type="PANTHER" id="PTHR32309">
    <property type="entry name" value="TYROSINE-PROTEIN KINASE"/>
    <property type="match status" value="1"/>
</dbReference>
<evidence type="ECO:0000256" key="16">
    <source>
        <dbReference type="SAM" id="Phobius"/>
    </source>
</evidence>
<dbReference type="NCBIfam" id="TIGR01007">
    <property type="entry name" value="eps_fam"/>
    <property type="match status" value="1"/>
</dbReference>
<dbReference type="EC" id="2.7.10.2" evidence="4"/>
<keyword evidence="12 16" id="KW-1133">Transmembrane helix</keyword>
<evidence type="ECO:0000313" key="21">
    <source>
        <dbReference type="Proteomes" id="UP000247811"/>
    </source>
</evidence>
<dbReference type="GO" id="GO:0005886">
    <property type="term" value="C:plasma membrane"/>
    <property type="evidence" value="ECO:0007669"/>
    <property type="project" value="UniProtKB-SubCell"/>
</dbReference>
<dbReference type="Pfam" id="PF13614">
    <property type="entry name" value="AAA_31"/>
    <property type="match status" value="1"/>
</dbReference>
<evidence type="ECO:0000256" key="13">
    <source>
        <dbReference type="ARBA" id="ARBA00023136"/>
    </source>
</evidence>
<comment type="catalytic activity">
    <reaction evidence="15">
        <text>L-tyrosyl-[protein] + ATP = O-phospho-L-tyrosyl-[protein] + ADP + H(+)</text>
        <dbReference type="Rhea" id="RHEA:10596"/>
        <dbReference type="Rhea" id="RHEA-COMP:10136"/>
        <dbReference type="Rhea" id="RHEA-COMP:20101"/>
        <dbReference type="ChEBI" id="CHEBI:15378"/>
        <dbReference type="ChEBI" id="CHEBI:30616"/>
        <dbReference type="ChEBI" id="CHEBI:46858"/>
        <dbReference type="ChEBI" id="CHEBI:61978"/>
        <dbReference type="ChEBI" id="CHEBI:456216"/>
        <dbReference type="EC" id="2.7.10.2"/>
    </reaction>
</comment>
<keyword evidence="8 16" id="KW-0812">Transmembrane</keyword>
<proteinExistence type="inferred from homology"/>
<dbReference type="InterPro" id="IPR025669">
    <property type="entry name" value="AAA_dom"/>
</dbReference>
<keyword evidence="5" id="KW-1003">Cell membrane</keyword>
<protein>
    <recommendedName>
        <fullName evidence="4">non-specific protein-tyrosine kinase</fullName>
        <ecNumber evidence="4">2.7.10.2</ecNumber>
    </recommendedName>
</protein>
<dbReference type="InterPro" id="IPR027417">
    <property type="entry name" value="P-loop_NTPase"/>
</dbReference>
<dbReference type="Gene3D" id="3.40.50.300">
    <property type="entry name" value="P-loop containing nucleotide triphosphate hydrolases"/>
    <property type="match status" value="1"/>
</dbReference>
<comment type="subcellular location">
    <subcellularLocation>
        <location evidence="1">Cell inner membrane</location>
        <topology evidence="1">Multi-pass membrane protein</topology>
    </subcellularLocation>
</comment>
<reference evidence="20 21" key="1">
    <citation type="submission" date="2018-05" db="EMBL/GenBank/DDBJ databases">
        <title>Genomic Encyclopedia of Type Strains, Phase IV (KMG-IV): sequencing the most valuable type-strain genomes for metagenomic binning, comparative biology and taxonomic classification.</title>
        <authorList>
            <person name="Goeker M."/>
        </authorList>
    </citation>
    <scope>NUCLEOTIDE SEQUENCE [LARGE SCALE GENOMIC DNA]</scope>
    <source>
        <strain evidence="20 21">DSM 566</strain>
    </source>
</reference>
<dbReference type="InterPro" id="IPR032807">
    <property type="entry name" value="GNVR"/>
</dbReference>
<evidence type="ECO:0000313" key="20">
    <source>
        <dbReference type="EMBL" id="PXW93255.1"/>
    </source>
</evidence>
<evidence type="ECO:0000256" key="15">
    <source>
        <dbReference type="ARBA" id="ARBA00051245"/>
    </source>
</evidence>
<keyword evidence="13 16" id="KW-0472">Membrane</keyword>
<dbReference type="GO" id="GO:0005524">
    <property type="term" value="F:ATP binding"/>
    <property type="evidence" value="ECO:0007669"/>
    <property type="project" value="UniProtKB-KW"/>
</dbReference>
<dbReference type="CDD" id="cd05387">
    <property type="entry name" value="BY-kinase"/>
    <property type="match status" value="1"/>
</dbReference>
<evidence type="ECO:0000256" key="2">
    <source>
        <dbReference type="ARBA" id="ARBA00007316"/>
    </source>
</evidence>
<evidence type="ECO:0000256" key="8">
    <source>
        <dbReference type="ARBA" id="ARBA00022692"/>
    </source>
</evidence>
<comment type="caution">
    <text evidence="20">The sequence shown here is derived from an EMBL/GenBank/DDBJ whole genome shotgun (WGS) entry which is preliminary data.</text>
</comment>
<evidence type="ECO:0000256" key="14">
    <source>
        <dbReference type="ARBA" id="ARBA00023137"/>
    </source>
</evidence>
<evidence type="ECO:0000256" key="11">
    <source>
        <dbReference type="ARBA" id="ARBA00022840"/>
    </source>
</evidence>
<dbReference type="AlphaFoldDB" id="A0A318GVS2"/>
<organism evidence="20 21">
    <name type="scientific">Sphaerotilus hippei</name>
    <dbReference type="NCBI Taxonomy" id="744406"/>
    <lineage>
        <taxon>Bacteria</taxon>
        <taxon>Pseudomonadati</taxon>
        <taxon>Pseudomonadota</taxon>
        <taxon>Betaproteobacteria</taxon>
        <taxon>Burkholderiales</taxon>
        <taxon>Sphaerotilaceae</taxon>
        <taxon>Sphaerotilus</taxon>
    </lineage>
</organism>
<accession>A0A318GVS2</accession>
<dbReference type="Pfam" id="PF13807">
    <property type="entry name" value="GNVR"/>
    <property type="match status" value="1"/>
</dbReference>